<sequence length="82" mass="8717">MTETCFRSGNHDQKAKGDITPPGYKLRCLSRVGKRGGGVAPLFRDTLSISENVDLTSSSVETLAVAVTHDAITIRLIGSKGN</sequence>
<accession>A0AAD9J3Y9</accession>
<name>A0AAD9J3Y9_9ANNE</name>
<organism evidence="1 2">
    <name type="scientific">Paralvinella palmiformis</name>
    <dbReference type="NCBI Taxonomy" id="53620"/>
    <lineage>
        <taxon>Eukaryota</taxon>
        <taxon>Metazoa</taxon>
        <taxon>Spiralia</taxon>
        <taxon>Lophotrochozoa</taxon>
        <taxon>Annelida</taxon>
        <taxon>Polychaeta</taxon>
        <taxon>Sedentaria</taxon>
        <taxon>Canalipalpata</taxon>
        <taxon>Terebellida</taxon>
        <taxon>Terebelliformia</taxon>
        <taxon>Alvinellidae</taxon>
        <taxon>Paralvinella</taxon>
    </lineage>
</organism>
<keyword evidence="2" id="KW-1185">Reference proteome</keyword>
<comment type="caution">
    <text evidence="1">The sequence shown here is derived from an EMBL/GenBank/DDBJ whole genome shotgun (WGS) entry which is preliminary data.</text>
</comment>
<dbReference type="Proteomes" id="UP001208570">
    <property type="component" value="Unassembled WGS sequence"/>
</dbReference>
<gene>
    <name evidence="1" type="ORF">LSH36_695g00003</name>
</gene>
<dbReference type="AlphaFoldDB" id="A0AAD9J3Y9"/>
<evidence type="ECO:0000313" key="2">
    <source>
        <dbReference type="Proteomes" id="UP001208570"/>
    </source>
</evidence>
<protein>
    <submittedName>
        <fullName evidence="1">Uncharacterized protein</fullName>
    </submittedName>
</protein>
<proteinExistence type="predicted"/>
<reference evidence="1" key="1">
    <citation type="journal article" date="2023" name="Mol. Biol. Evol.">
        <title>Third-Generation Sequencing Reveals the Adaptive Role of the Epigenome in Three Deep-Sea Polychaetes.</title>
        <authorList>
            <person name="Perez M."/>
            <person name="Aroh O."/>
            <person name="Sun Y."/>
            <person name="Lan Y."/>
            <person name="Juniper S.K."/>
            <person name="Young C.R."/>
            <person name="Angers B."/>
            <person name="Qian P.Y."/>
        </authorList>
    </citation>
    <scope>NUCLEOTIDE SEQUENCE</scope>
    <source>
        <strain evidence="1">P08H-3</strain>
    </source>
</reference>
<dbReference type="EMBL" id="JAODUP010000695">
    <property type="protein sequence ID" value="KAK2145205.1"/>
    <property type="molecule type" value="Genomic_DNA"/>
</dbReference>
<evidence type="ECO:0000313" key="1">
    <source>
        <dbReference type="EMBL" id="KAK2145205.1"/>
    </source>
</evidence>